<feature type="region of interest" description="Disordered" evidence="1">
    <location>
        <begin position="249"/>
        <end position="319"/>
    </location>
</feature>
<protein>
    <submittedName>
        <fullName evidence="2">Uncharacterized protein</fullName>
    </submittedName>
</protein>
<feature type="region of interest" description="Disordered" evidence="1">
    <location>
        <begin position="1"/>
        <end position="138"/>
    </location>
</feature>
<evidence type="ECO:0000313" key="3">
    <source>
        <dbReference type="Proteomes" id="UP000293823"/>
    </source>
</evidence>
<dbReference type="EMBL" id="PEJP01000019">
    <property type="protein sequence ID" value="RYO64924.1"/>
    <property type="molecule type" value="Genomic_DNA"/>
</dbReference>
<proteinExistence type="predicted"/>
<dbReference type="OrthoDB" id="3695740at2759"/>
<evidence type="ECO:0000313" key="2">
    <source>
        <dbReference type="EMBL" id="RYO64924.1"/>
    </source>
</evidence>
<accession>A0A4Q4S4Q8</accession>
<comment type="caution">
    <text evidence="2">The sequence shown here is derived from an EMBL/GenBank/DDBJ whole genome shotgun (WGS) entry which is preliminary data.</text>
</comment>
<keyword evidence="3" id="KW-1185">Reference proteome</keyword>
<reference evidence="3" key="1">
    <citation type="journal article" date="2019" name="bioRxiv">
        <title>Genomics, evolutionary history and diagnostics of the Alternaria alternata species group including apple and Asian pear pathotypes.</title>
        <authorList>
            <person name="Armitage A.D."/>
            <person name="Cockerton H.M."/>
            <person name="Sreenivasaprasad S."/>
            <person name="Woodhall J.W."/>
            <person name="Lane C.R."/>
            <person name="Harrison R.J."/>
            <person name="Clarkson J.P."/>
        </authorList>
    </citation>
    <scope>NUCLEOTIDE SEQUENCE [LARGE SCALE GENOMIC DNA]</scope>
    <source>
        <strain evidence="3">RGR 97.0016</strain>
    </source>
</reference>
<feature type="compositionally biased region" description="Basic and acidic residues" evidence="1">
    <location>
        <begin position="561"/>
        <end position="589"/>
    </location>
</feature>
<dbReference type="AlphaFoldDB" id="A0A4Q4S4Q8"/>
<evidence type="ECO:0000256" key="1">
    <source>
        <dbReference type="SAM" id="MobiDB-lite"/>
    </source>
</evidence>
<organism evidence="2 3">
    <name type="scientific">Alternaria arborescens</name>
    <dbReference type="NCBI Taxonomy" id="156630"/>
    <lineage>
        <taxon>Eukaryota</taxon>
        <taxon>Fungi</taxon>
        <taxon>Dikarya</taxon>
        <taxon>Ascomycota</taxon>
        <taxon>Pezizomycotina</taxon>
        <taxon>Dothideomycetes</taxon>
        <taxon>Pleosporomycetidae</taxon>
        <taxon>Pleosporales</taxon>
        <taxon>Pleosporineae</taxon>
        <taxon>Pleosporaceae</taxon>
        <taxon>Alternaria</taxon>
        <taxon>Alternaria sect. Alternaria</taxon>
    </lineage>
</organism>
<feature type="compositionally biased region" description="Basic and acidic residues" evidence="1">
    <location>
        <begin position="249"/>
        <end position="260"/>
    </location>
</feature>
<sequence length="600" mass="67268">MSKSRNNKRRESKQRHETRQDDLEENDHEAAKVGGMNADSDEDSTMTEPLSDEEEQEDVEDEASTDGVADGLDQEVPQALQEEDRLVRQLEGFDGIDGEQENRQTDTNISSNGGDSGDDGEDTTEPATAPVSSKAHQRAQALAAIRKNWNIEHVHDILTEETWLTGPLKLQHVSDDTWELATLLKFQQLSEQTKAMNKKMKEQFVLFWDKRRHTGGNRKIGRTGEEKEVNLRDDIRRLFKGDRIDPETHKETIVKAKNDGNRSGSKKRKSAGATKRNGEGEPEQEVDDNGFMKNESKRPRKNEQQPGIQGPQIKTRSSRQRDMTLDLIYRNWNIASLLDLIPSRLTPAGVRSDADFDSAIVAGLLVLSNLTNTQERRTAVRQEFENAIGWSSRPSVDNVLSLIARIIARFRPTEQPESNIHGRPLFQSPINQTLGEVAASNSGTQARVEAAQEMHRQRPLLPAHPRVDTVAEPLATESGLRRALDELDTSDAEILVRQCRRRLAYFRSIGVSTEEDEMQLEVAISLRDHATYSARTDYLLRRLQEQRRGARNGELATTGQREQDMRGGDAEQEGRDSDDKENGEGKGGDVDGNAGGNGDK</sequence>
<feature type="compositionally biased region" description="Acidic residues" evidence="1">
    <location>
        <begin position="39"/>
        <end position="64"/>
    </location>
</feature>
<feature type="compositionally biased region" description="Basic residues" evidence="1">
    <location>
        <begin position="1"/>
        <end position="13"/>
    </location>
</feature>
<feature type="compositionally biased region" description="Polar residues" evidence="1">
    <location>
        <begin position="304"/>
        <end position="315"/>
    </location>
</feature>
<feature type="region of interest" description="Disordered" evidence="1">
    <location>
        <begin position="548"/>
        <end position="600"/>
    </location>
</feature>
<name>A0A4Q4S4Q8_9PLEO</name>
<feature type="compositionally biased region" description="Basic and acidic residues" evidence="1">
    <location>
        <begin position="294"/>
        <end position="303"/>
    </location>
</feature>
<dbReference type="Proteomes" id="UP000293823">
    <property type="component" value="Unassembled WGS sequence"/>
</dbReference>
<gene>
    <name evidence="2" type="ORF">AA0113_g5660</name>
</gene>